<feature type="transmembrane region" description="Helical" evidence="1">
    <location>
        <begin position="107"/>
        <end position="124"/>
    </location>
</feature>
<accession>A0A9D9NPA2</accession>
<dbReference type="EMBL" id="JADILW010000104">
    <property type="protein sequence ID" value="MBO8480812.1"/>
    <property type="molecule type" value="Genomic_DNA"/>
</dbReference>
<reference evidence="2" key="1">
    <citation type="submission" date="2020-10" db="EMBL/GenBank/DDBJ databases">
        <authorList>
            <person name="Gilroy R."/>
        </authorList>
    </citation>
    <scope>NUCLEOTIDE SEQUENCE</scope>
    <source>
        <strain evidence="2">B3-1481</strain>
    </source>
</reference>
<gene>
    <name evidence="2" type="ORF">IAB76_06890</name>
</gene>
<organism evidence="2 3">
    <name type="scientific">Candidatus Cryptobacteroides avistercoris</name>
    <dbReference type="NCBI Taxonomy" id="2840758"/>
    <lineage>
        <taxon>Bacteria</taxon>
        <taxon>Pseudomonadati</taxon>
        <taxon>Bacteroidota</taxon>
        <taxon>Bacteroidia</taxon>
        <taxon>Bacteroidales</taxon>
        <taxon>Candidatus Cryptobacteroides</taxon>
    </lineage>
</organism>
<feature type="transmembrane region" description="Helical" evidence="1">
    <location>
        <begin position="69"/>
        <end position="87"/>
    </location>
</feature>
<reference evidence="2" key="2">
    <citation type="journal article" date="2021" name="PeerJ">
        <title>Extensive microbial diversity within the chicken gut microbiome revealed by metagenomics and culture.</title>
        <authorList>
            <person name="Gilroy R."/>
            <person name="Ravi A."/>
            <person name="Getino M."/>
            <person name="Pursley I."/>
            <person name="Horton D.L."/>
            <person name="Alikhan N.F."/>
            <person name="Baker D."/>
            <person name="Gharbi K."/>
            <person name="Hall N."/>
            <person name="Watson M."/>
            <person name="Adriaenssens E.M."/>
            <person name="Foster-Nyarko E."/>
            <person name="Jarju S."/>
            <person name="Secka A."/>
            <person name="Antonio M."/>
            <person name="Oren A."/>
            <person name="Chaudhuri R.R."/>
            <person name="La Ragione R."/>
            <person name="Hildebrand F."/>
            <person name="Pallen M.J."/>
        </authorList>
    </citation>
    <scope>NUCLEOTIDE SEQUENCE</scope>
    <source>
        <strain evidence="2">B3-1481</strain>
    </source>
</reference>
<sequence length="135" mass="14670">MNILKSLIIWFCFIPVAILNGGLREYVLAKAIGEEWALPVSGIILSVCIFLITWLLLPRMIKAFTSKDGWLIGIGWALLTIVFEFAAGLAGGSTVSELLAAYNPLSGNLWLLVLLTTLLSPVIVRKVKANNTGLD</sequence>
<keyword evidence="1" id="KW-0472">Membrane</keyword>
<protein>
    <submittedName>
        <fullName evidence="2">Uncharacterized protein</fullName>
    </submittedName>
</protein>
<dbReference type="Proteomes" id="UP000823769">
    <property type="component" value="Unassembled WGS sequence"/>
</dbReference>
<keyword evidence="1" id="KW-0812">Transmembrane</keyword>
<proteinExistence type="predicted"/>
<evidence type="ECO:0000256" key="1">
    <source>
        <dbReference type="SAM" id="Phobius"/>
    </source>
</evidence>
<feature type="transmembrane region" description="Helical" evidence="1">
    <location>
        <begin position="36"/>
        <end position="57"/>
    </location>
</feature>
<comment type="caution">
    <text evidence="2">The sequence shown here is derived from an EMBL/GenBank/DDBJ whole genome shotgun (WGS) entry which is preliminary data.</text>
</comment>
<dbReference type="AlphaFoldDB" id="A0A9D9NPA2"/>
<keyword evidence="1" id="KW-1133">Transmembrane helix</keyword>
<evidence type="ECO:0000313" key="2">
    <source>
        <dbReference type="EMBL" id="MBO8480812.1"/>
    </source>
</evidence>
<feature type="transmembrane region" description="Helical" evidence="1">
    <location>
        <begin position="7"/>
        <end position="24"/>
    </location>
</feature>
<evidence type="ECO:0000313" key="3">
    <source>
        <dbReference type="Proteomes" id="UP000823769"/>
    </source>
</evidence>
<name>A0A9D9NPA2_9BACT</name>